<evidence type="ECO:0000256" key="7">
    <source>
        <dbReference type="ARBA" id="ARBA00022989"/>
    </source>
</evidence>
<organism evidence="15 16">
    <name type="scientific">Haloquadratum walsbyi J07HQW2</name>
    <dbReference type="NCBI Taxonomy" id="1238425"/>
    <lineage>
        <taxon>Archaea</taxon>
        <taxon>Methanobacteriati</taxon>
        <taxon>Methanobacteriota</taxon>
        <taxon>Stenosarchaea group</taxon>
        <taxon>Halobacteria</taxon>
        <taxon>Halobacteriales</taxon>
        <taxon>Haloferacaceae</taxon>
        <taxon>Haloquadratum</taxon>
    </lineage>
</organism>
<dbReference type="HOGENOM" id="CLU_493157_0_0_2"/>
<dbReference type="RefSeq" id="WP_021054754.1">
    <property type="nucleotide sequence ID" value="NZ_KE356561.1"/>
</dbReference>
<feature type="transmembrane region" description="Helical" evidence="14">
    <location>
        <begin position="385"/>
        <end position="405"/>
    </location>
</feature>
<feature type="transmembrane region" description="Helical" evidence="14">
    <location>
        <begin position="438"/>
        <end position="457"/>
    </location>
</feature>
<dbReference type="AlphaFoldDB" id="U1PSC5"/>
<keyword evidence="6" id="KW-0769">Symport</keyword>
<gene>
    <name evidence="15" type="ORF">J07HQW2_01728</name>
</gene>
<evidence type="ECO:0000256" key="10">
    <source>
        <dbReference type="ARBA" id="ARBA00023136"/>
    </source>
</evidence>
<feature type="transmembrane region" description="Helical" evidence="14">
    <location>
        <begin position="477"/>
        <end position="496"/>
    </location>
</feature>
<feature type="region of interest" description="Disordered" evidence="13">
    <location>
        <begin position="521"/>
        <end position="552"/>
    </location>
</feature>
<feature type="transmembrane region" description="Helical" evidence="14">
    <location>
        <begin position="240"/>
        <end position="262"/>
    </location>
</feature>
<evidence type="ECO:0000256" key="6">
    <source>
        <dbReference type="ARBA" id="ARBA00022847"/>
    </source>
</evidence>
<comment type="subcellular location">
    <subcellularLocation>
        <location evidence="1">Cell membrane</location>
        <topology evidence="1">Multi-pass membrane protein</topology>
    </subcellularLocation>
</comment>
<dbReference type="Proteomes" id="UP000030710">
    <property type="component" value="Unassembled WGS sequence"/>
</dbReference>
<dbReference type="PROSITE" id="PS50283">
    <property type="entry name" value="NA_SOLUT_SYMP_3"/>
    <property type="match status" value="1"/>
</dbReference>
<dbReference type="EMBL" id="KE356561">
    <property type="protein sequence ID" value="ERG95276.1"/>
    <property type="molecule type" value="Genomic_DNA"/>
</dbReference>
<dbReference type="PANTHER" id="PTHR48086">
    <property type="entry name" value="SODIUM/PROLINE SYMPORTER-RELATED"/>
    <property type="match status" value="1"/>
</dbReference>
<evidence type="ECO:0000313" key="16">
    <source>
        <dbReference type="Proteomes" id="UP000030710"/>
    </source>
</evidence>
<reference evidence="15 16" key="1">
    <citation type="journal article" date="2013" name="PLoS ONE">
        <title>Assembly-driven community genomics of a hypersaline microbial ecosystem.</title>
        <authorList>
            <person name="Podell S."/>
            <person name="Ugalde J.A."/>
            <person name="Narasingarao P."/>
            <person name="Banfield J.F."/>
            <person name="Heidelberg K.B."/>
            <person name="Allen E.E."/>
        </authorList>
    </citation>
    <scope>NUCLEOTIDE SEQUENCE [LARGE SCALE GENOMIC DNA]</scope>
    <source>
        <strain evidence="16">J07HQW2</strain>
    </source>
</reference>
<evidence type="ECO:0000256" key="3">
    <source>
        <dbReference type="ARBA" id="ARBA00022448"/>
    </source>
</evidence>
<dbReference type="Gene3D" id="1.20.1730.10">
    <property type="entry name" value="Sodium/glucose cotransporter"/>
    <property type="match status" value="1"/>
</dbReference>
<feature type="transmembrane region" description="Helical" evidence="14">
    <location>
        <begin position="73"/>
        <end position="100"/>
    </location>
</feature>
<feature type="transmembrane region" description="Helical" evidence="14">
    <location>
        <begin position="191"/>
        <end position="220"/>
    </location>
</feature>
<comment type="similarity">
    <text evidence="2 12">Belongs to the sodium:solute symporter (SSF) (TC 2.A.21) family.</text>
</comment>
<dbReference type="eggNOG" id="arCOG01316">
    <property type="taxonomic scope" value="Archaea"/>
</dbReference>
<feature type="transmembrane region" description="Helical" evidence="14">
    <location>
        <begin position="319"/>
        <end position="342"/>
    </location>
</feature>
<evidence type="ECO:0000256" key="9">
    <source>
        <dbReference type="ARBA" id="ARBA00023065"/>
    </source>
</evidence>
<feature type="transmembrane region" description="Helical" evidence="14">
    <location>
        <begin position="411"/>
        <end position="431"/>
    </location>
</feature>
<dbReference type="InterPro" id="IPR001734">
    <property type="entry name" value="Na/solute_symporter"/>
</dbReference>
<keyword evidence="9" id="KW-0406">Ion transport</keyword>
<evidence type="ECO:0000313" key="15">
    <source>
        <dbReference type="EMBL" id="ERG95276.1"/>
    </source>
</evidence>
<dbReference type="GO" id="GO:0006814">
    <property type="term" value="P:sodium ion transport"/>
    <property type="evidence" value="ECO:0007669"/>
    <property type="project" value="UniProtKB-KW"/>
</dbReference>
<protein>
    <submittedName>
        <fullName evidence="15">Na+/proline symporter</fullName>
    </submittedName>
</protein>
<dbReference type="GO" id="GO:0015293">
    <property type="term" value="F:symporter activity"/>
    <property type="evidence" value="ECO:0007669"/>
    <property type="project" value="UniProtKB-KW"/>
</dbReference>
<evidence type="ECO:0000256" key="12">
    <source>
        <dbReference type="RuleBase" id="RU362091"/>
    </source>
</evidence>
<dbReference type="PANTHER" id="PTHR48086:SF3">
    <property type="entry name" value="SODIUM_PROLINE SYMPORTER"/>
    <property type="match status" value="1"/>
</dbReference>
<keyword evidence="8" id="KW-0915">Sodium</keyword>
<dbReference type="CDD" id="cd10322">
    <property type="entry name" value="SLC5sbd"/>
    <property type="match status" value="1"/>
</dbReference>
<keyword evidence="11" id="KW-0739">Sodium transport</keyword>
<evidence type="ECO:0000256" key="2">
    <source>
        <dbReference type="ARBA" id="ARBA00006434"/>
    </source>
</evidence>
<proteinExistence type="inferred from homology"/>
<dbReference type="STRING" id="1238425.J07HQW2_01728"/>
<feature type="compositionally biased region" description="Polar residues" evidence="13">
    <location>
        <begin position="534"/>
        <end position="545"/>
    </location>
</feature>
<evidence type="ECO:0000256" key="14">
    <source>
        <dbReference type="SAM" id="Phobius"/>
    </source>
</evidence>
<keyword evidence="3" id="KW-0813">Transport</keyword>
<dbReference type="Pfam" id="PF00474">
    <property type="entry name" value="SSF"/>
    <property type="match status" value="1"/>
</dbReference>
<feature type="transmembrane region" description="Helical" evidence="14">
    <location>
        <begin position="6"/>
        <end position="28"/>
    </location>
</feature>
<dbReference type="InterPro" id="IPR038377">
    <property type="entry name" value="Na/Glc_symporter_sf"/>
</dbReference>
<evidence type="ECO:0000256" key="5">
    <source>
        <dbReference type="ARBA" id="ARBA00022692"/>
    </source>
</evidence>
<feature type="transmembrane region" description="Helical" evidence="14">
    <location>
        <begin position="282"/>
        <end position="307"/>
    </location>
</feature>
<accession>U1PSC5</accession>
<dbReference type="InterPro" id="IPR050277">
    <property type="entry name" value="Sodium:Solute_Symporter"/>
</dbReference>
<evidence type="ECO:0000256" key="4">
    <source>
        <dbReference type="ARBA" id="ARBA00022475"/>
    </source>
</evidence>
<name>U1PSC5_9EURY</name>
<evidence type="ECO:0000256" key="11">
    <source>
        <dbReference type="ARBA" id="ARBA00023201"/>
    </source>
</evidence>
<feature type="transmembrane region" description="Helical" evidence="14">
    <location>
        <begin position="161"/>
        <end position="179"/>
    </location>
</feature>
<keyword evidence="10 14" id="KW-0472">Membrane</keyword>
<sequence length="552" mass="60178">MSNAVTYWLFAGGFFVTLLGVGVVQFAGLRGVDDNDERAFDYWIGTGSLPGWWIAASLAAGWLLIGWMTWQMYLWYIFGLGAIWIFTIPWVLCTVGLVFVPKLFRRFPGTSIPEILRFRYSQAVQTLLGPIQSFVFLSWLAAEVFVLSTALSVPLETSPELLAVVVSVVFGVYVILGGFRSVLRTDLIQFVLASGLLIALTVGALSEAASIAGGFGNIIGQINQNPPAFADGFFDWDSPGLGYMLLSIIIYTPGFVVLQGAWQRVMSAKNVNEAQKGMYWNLAFNVGIVVLLPTLIGIATLVIFPPINGEVASEVGTFGYFIFTSLITELFGSPIIGGVLILSLMGMALSSVDTYVNVCAMNISRDVLDPLVYERYDVSGKQKLIIGRLLVGVFIISALAWAFVFPGLFDIYFFSTALLTATTAIAVFAAFSDRTTTLAVYLGIIFGGVSTFVFFGLQQAGLNGWEPSLIASSGLGYGLWGLLFGIVGFIIGMRFGDPPSGERLSIYDTEYYSGRSEMFEQNKQLKRRDEEIRSQQTNVGSQGPAQSIEDDD</sequence>
<evidence type="ECO:0000256" key="13">
    <source>
        <dbReference type="SAM" id="MobiDB-lite"/>
    </source>
</evidence>
<keyword evidence="5 14" id="KW-0812">Transmembrane</keyword>
<evidence type="ECO:0000256" key="8">
    <source>
        <dbReference type="ARBA" id="ARBA00023053"/>
    </source>
</evidence>
<feature type="transmembrane region" description="Helical" evidence="14">
    <location>
        <begin position="40"/>
        <end position="67"/>
    </location>
</feature>
<keyword evidence="7 14" id="KW-1133">Transmembrane helix</keyword>
<dbReference type="GO" id="GO:0005886">
    <property type="term" value="C:plasma membrane"/>
    <property type="evidence" value="ECO:0007669"/>
    <property type="project" value="UniProtKB-SubCell"/>
</dbReference>
<keyword evidence="4" id="KW-1003">Cell membrane</keyword>
<evidence type="ECO:0000256" key="1">
    <source>
        <dbReference type="ARBA" id="ARBA00004651"/>
    </source>
</evidence>